<evidence type="ECO:0000256" key="18">
    <source>
        <dbReference type="ARBA" id="ARBA00051722"/>
    </source>
</evidence>
<gene>
    <name evidence="24" type="ORF">J0S82_001903</name>
</gene>
<feature type="domain" description="IRF tryptophan pentad repeat" evidence="23">
    <location>
        <begin position="612"/>
        <end position="720"/>
    </location>
</feature>
<evidence type="ECO:0000256" key="1">
    <source>
        <dbReference type="ARBA" id="ARBA00004123"/>
    </source>
</evidence>
<dbReference type="GO" id="GO:0004725">
    <property type="term" value="F:protein tyrosine phosphatase activity"/>
    <property type="evidence" value="ECO:0007669"/>
    <property type="project" value="UniProtKB-EC"/>
</dbReference>
<name>A0A8J6AVT9_GALPY</name>
<dbReference type="SMART" id="SM00348">
    <property type="entry name" value="IRF"/>
    <property type="match status" value="1"/>
</dbReference>
<protein>
    <recommendedName>
        <fullName evidence="19">Dual specificity protein phosphatase 15</fullName>
        <ecNumber evidence="4">3.1.3.16</ecNumber>
        <ecNumber evidence="3">3.1.3.48</ecNumber>
    </recommendedName>
</protein>
<evidence type="ECO:0000256" key="4">
    <source>
        <dbReference type="ARBA" id="ARBA00013081"/>
    </source>
</evidence>
<dbReference type="InterPro" id="IPR017855">
    <property type="entry name" value="SMAD-like_dom_sf"/>
</dbReference>
<dbReference type="Pfam" id="PF10401">
    <property type="entry name" value="IRF-3"/>
    <property type="match status" value="1"/>
</dbReference>
<feature type="region of interest" description="Disordered" evidence="20">
    <location>
        <begin position="263"/>
        <end position="297"/>
    </location>
</feature>
<organism evidence="24 25">
    <name type="scientific">Galemys pyrenaicus</name>
    <name type="common">Iberian desman</name>
    <name type="synonym">Pyrenean desman</name>
    <dbReference type="NCBI Taxonomy" id="202257"/>
    <lineage>
        <taxon>Eukaryota</taxon>
        <taxon>Metazoa</taxon>
        <taxon>Chordata</taxon>
        <taxon>Craniata</taxon>
        <taxon>Vertebrata</taxon>
        <taxon>Euteleostomi</taxon>
        <taxon>Mammalia</taxon>
        <taxon>Eutheria</taxon>
        <taxon>Laurasiatheria</taxon>
        <taxon>Eulipotyphla</taxon>
        <taxon>Talpidae</taxon>
        <taxon>Galemys</taxon>
    </lineage>
</organism>
<evidence type="ECO:0000256" key="17">
    <source>
        <dbReference type="ARBA" id="ARBA00048336"/>
    </source>
</evidence>
<dbReference type="InterPro" id="IPR001346">
    <property type="entry name" value="Interferon_reg_fact_DNA-bd_dom"/>
</dbReference>
<dbReference type="SUPFAM" id="SSF49879">
    <property type="entry name" value="SMAD/FHA domain"/>
    <property type="match status" value="1"/>
</dbReference>
<dbReference type="PRINTS" id="PR00267">
    <property type="entry name" value="INTFRNREGFCT"/>
</dbReference>
<evidence type="ECO:0000256" key="5">
    <source>
        <dbReference type="ARBA" id="ARBA00022475"/>
    </source>
</evidence>
<dbReference type="PROSITE" id="PS50054">
    <property type="entry name" value="TYR_PHOSPHATASE_DUAL"/>
    <property type="match status" value="1"/>
</dbReference>
<feature type="region of interest" description="Disordered" evidence="20">
    <location>
        <begin position="726"/>
        <end position="796"/>
    </location>
</feature>
<dbReference type="PANTHER" id="PTHR11949:SF24">
    <property type="entry name" value="INTERFERON REGULATORY FACTOR 9"/>
    <property type="match status" value="1"/>
</dbReference>
<dbReference type="InterPro" id="IPR000340">
    <property type="entry name" value="Dual-sp_phosphatase_cat-dom"/>
</dbReference>
<evidence type="ECO:0000256" key="9">
    <source>
        <dbReference type="ARBA" id="ARBA00023015"/>
    </source>
</evidence>
<keyword evidence="10" id="KW-0238">DNA-binding</keyword>
<dbReference type="AlphaFoldDB" id="A0A8J6AVT9"/>
<evidence type="ECO:0000256" key="10">
    <source>
        <dbReference type="ARBA" id="ARBA00023125"/>
    </source>
</evidence>
<dbReference type="SMART" id="SM01243">
    <property type="entry name" value="IRF-3"/>
    <property type="match status" value="1"/>
</dbReference>
<dbReference type="Gene3D" id="3.90.190.10">
    <property type="entry name" value="Protein tyrosine phosphatase superfamily"/>
    <property type="match status" value="1"/>
</dbReference>
<dbReference type="GO" id="GO:0005886">
    <property type="term" value="C:plasma membrane"/>
    <property type="evidence" value="ECO:0007669"/>
    <property type="project" value="UniProtKB-SubCell"/>
</dbReference>
<dbReference type="InterPro" id="IPR029021">
    <property type="entry name" value="Prot-tyrosine_phosphatase-like"/>
</dbReference>
<keyword evidence="7" id="KW-0378">Hydrolase</keyword>
<feature type="domain" description="Tyrosine-protein phosphatase" evidence="21">
    <location>
        <begin position="302"/>
        <end position="443"/>
    </location>
</feature>
<dbReference type="InterPro" id="IPR036388">
    <property type="entry name" value="WH-like_DNA-bd_sf"/>
</dbReference>
<dbReference type="InterPro" id="IPR036390">
    <property type="entry name" value="WH_DNA-bd_sf"/>
</dbReference>
<feature type="compositionally biased region" description="Low complexity" evidence="20">
    <location>
        <begin position="786"/>
        <end position="796"/>
    </location>
</feature>
<keyword evidence="9" id="KW-0805">Transcription regulation</keyword>
<dbReference type="PROSITE" id="PS00383">
    <property type="entry name" value="TYR_PHOSPHATASE_1"/>
    <property type="match status" value="1"/>
</dbReference>
<dbReference type="SMART" id="SM00195">
    <property type="entry name" value="DSPc"/>
    <property type="match status" value="1"/>
</dbReference>
<comment type="catalytic activity">
    <reaction evidence="18">
        <text>O-phospho-L-tyrosyl-[protein] + H2O = L-tyrosyl-[protein] + phosphate</text>
        <dbReference type="Rhea" id="RHEA:10684"/>
        <dbReference type="Rhea" id="RHEA-COMP:10136"/>
        <dbReference type="Rhea" id="RHEA-COMP:20101"/>
        <dbReference type="ChEBI" id="CHEBI:15377"/>
        <dbReference type="ChEBI" id="CHEBI:43474"/>
        <dbReference type="ChEBI" id="CHEBI:46858"/>
        <dbReference type="ChEBI" id="CHEBI:61978"/>
        <dbReference type="EC" id="3.1.3.48"/>
    </reaction>
</comment>
<dbReference type="InterPro" id="IPR000387">
    <property type="entry name" value="Tyr_Pase_dom"/>
</dbReference>
<dbReference type="Pfam" id="PF00782">
    <property type="entry name" value="DSPc"/>
    <property type="match status" value="1"/>
</dbReference>
<dbReference type="Gene3D" id="2.60.200.10">
    <property type="match status" value="1"/>
</dbReference>
<evidence type="ECO:0000256" key="15">
    <source>
        <dbReference type="ARBA" id="ARBA00023288"/>
    </source>
</evidence>
<dbReference type="InterPro" id="IPR019471">
    <property type="entry name" value="Interferon_reg_factor-3"/>
</dbReference>
<dbReference type="GO" id="GO:0005634">
    <property type="term" value="C:nucleus"/>
    <property type="evidence" value="ECO:0007669"/>
    <property type="project" value="UniProtKB-SubCell"/>
</dbReference>
<evidence type="ECO:0000256" key="7">
    <source>
        <dbReference type="ARBA" id="ARBA00022801"/>
    </source>
</evidence>
<dbReference type="CDD" id="cd00103">
    <property type="entry name" value="IRF"/>
    <property type="match status" value="1"/>
</dbReference>
<evidence type="ECO:0000313" key="24">
    <source>
        <dbReference type="EMBL" id="KAG8524127.1"/>
    </source>
</evidence>
<evidence type="ECO:0000259" key="22">
    <source>
        <dbReference type="PROSITE" id="PS50056"/>
    </source>
</evidence>
<keyword evidence="11" id="KW-0472">Membrane</keyword>
<keyword evidence="12" id="KW-0010">Activator</keyword>
<evidence type="ECO:0000256" key="14">
    <source>
        <dbReference type="ARBA" id="ARBA00023242"/>
    </source>
</evidence>
<accession>A0A8J6AVT9</accession>
<dbReference type="Proteomes" id="UP000700334">
    <property type="component" value="Unassembled WGS sequence"/>
</dbReference>
<dbReference type="PROSITE" id="PS00601">
    <property type="entry name" value="IRF_1"/>
    <property type="match status" value="1"/>
</dbReference>
<comment type="subcellular location">
    <subcellularLocation>
        <location evidence="2">Cell membrane</location>
        <topology evidence="2">Lipid-anchor</topology>
        <orientation evidence="2">Cytoplasmic side</orientation>
    </subcellularLocation>
    <subcellularLocation>
        <location evidence="1">Nucleus</location>
    </subcellularLocation>
</comment>
<evidence type="ECO:0000313" key="25">
    <source>
        <dbReference type="Proteomes" id="UP000700334"/>
    </source>
</evidence>
<keyword evidence="13" id="KW-0804">Transcription</keyword>
<dbReference type="InterPro" id="IPR020422">
    <property type="entry name" value="TYR_PHOSPHATASE_DUAL_dom"/>
</dbReference>
<dbReference type="SUPFAM" id="SSF46785">
    <property type="entry name" value="Winged helix' DNA-binding domain"/>
    <property type="match status" value="1"/>
</dbReference>
<feature type="domain" description="Tyrosine specific protein phosphatases" evidence="22">
    <location>
        <begin position="364"/>
        <end position="422"/>
    </location>
</feature>
<feature type="region of interest" description="Disordered" evidence="20">
    <location>
        <begin position="1"/>
        <end position="24"/>
    </location>
</feature>
<dbReference type="InterPro" id="IPR016130">
    <property type="entry name" value="Tyr_Pase_AS"/>
</dbReference>
<comment type="catalytic activity">
    <reaction evidence="16">
        <text>O-phospho-L-seryl-[protein] + H2O = L-seryl-[protein] + phosphate</text>
        <dbReference type="Rhea" id="RHEA:20629"/>
        <dbReference type="Rhea" id="RHEA-COMP:9863"/>
        <dbReference type="Rhea" id="RHEA-COMP:11604"/>
        <dbReference type="ChEBI" id="CHEBI:15377"/>
        <dbReference type="ChEBI" id="CHEBI:29999"/>
        <dbReference type="ChEBI" id="CHEBI:43474"/>
        <dbReference type="ChEBI" id="CHEBI:83421"/>
        <dbReference type="EC" id="3.1.3.16"/>
    </reaction>
</comment>
<evidence type="ECO:0000256" key="2">
    <source>
        <dbReference type="ARBA" id="ARBA00004342"/>
    </source>
</evidence>
<dbReference type="Pfam" id="PF00605">
    <property type="entry name" value="IRF"/>
    <property type="match status" value="1"/>
</dbReference>
<sequence>TVPGWGERPRPHLRRWRPHAAPTSCRCPAGPGPGTLGLCPAPCRDPGGGPHMTEGVGGACGGSGGGSGGSGGSTVISLPGRGSAGGGGWAGLGGAADARPPDPRQAAGIMGNGMTKVGERDSRRPPLVAPTGPGAGLGAPCPPLTFRSLRVSVFLPPSSFLSLLLKRVSLPKLPQPTPPASHRAQVQVLPGLYLGNFIGSGLKSVWEFQPETGTPPPPPASSQEARSLEIALYLANVIGQQCPRPLCPKTVLSACPGAKRGAGSFSKGGTSELGQDCGPPLQPQGVSHPPAPGGVPPAQTQIPAPWELMMLDLNIWLNAKDLDQLGRNKITHIISIHESPQPLLQDITYLRIPVADTPEVPIKKHFKECINFIHCCRLNGGNCLVHCFAGISRSTTVVTAYVMTVTGLGWRDVLEAIKSSRPIANPNPGFRQQLEEFGWGNSRKLRRLLEERFGESPFRDEEEVRALLPLCKRCRQGSATASTTSHASASEGTLQRLVQRTPRETHRPLPLLARVKQTFSCLPRCLSRKGGNQPLLETRSPSKGPAFPVGWRIKEQVQRLWVAQRPGRVGVQPSRAQTRALRRCAPMVGEPWRREDGKVLDGRRPMVGTGGPLRLRDWLVAQIESGRYAGLRWEDAGKTLFRIPWKHAAKHGYQAQQDAALFRAWAIYKGKHLEGVDKEDPPTWKTRLRCALNKSADFCEVRECSQLDISNPYKVYRIVSDGAHGPGTLLPRRQPPSAQWSLGTPVAHRPPSHLMSLSPNAQEDSRLATEDKDKEQPPRLAQRGSLPPAALLPGPLADHRYQAQDPTQHWNPSPSEDFSNPDCWLHVRLFYGAELVSEATARTAEGCCLSPGAAAERLLGWPARIAQIRFPEPPPGARVLQRLLPHLERGVLLWVAPEGVFAKRLCQGRVYWRGPLAPHRAQPNKLERERTCQLLDMGRFLAELRAHLQDGCPEPEYQIRLCFGEEYPGPEDQPEQRLIMAHVEPVFARELLLHFKRHSRDATSGPVPSPACLKASLI</sequence>
<dbReference type="PANTHER" id="PTHR11949">
    <property type="entry name" value="INTERFERON REGULATORY FACTOR"/>
    <property type="match status" value="1"/>
</dbReference>
<feature type="non-terminal residue" evidence="24">
    <location>
        <position position="1"/>
    </location>
</feature>
<proteinExistence type="predicted"/>
<evidence type="ECO:0000259" key="23">
    <source>
        <dbReference type="PROSITE" id="PS51507"/>
    </source>
</evidence>
<dbReference type="SUPFAM" id="SSF52799">
    <property type="entry name" value="(Phosphotyrosine protein) phosphatases II"/>
    <property type="match status" value="1"/>
</dbReference>
<keyword evidence="5" id="KW-1003">Cell membrane</keyword>
<dbReference type="EMBL" id="JAGFMF010011394">
    <property type="protein sequence ID" value="KAG8524127.1"/>
    <property type="molecule type" value="Genomic_DNA"/>
</dbReference>
<keyword evidence="14" id="KW-0539">Nucleus</keyword>
<dbReference type="PROSITE" id="PS50056">
    <property type="entry name" value="TYR_PHOSPHATASE_2"/>
    <property type="match status" value="1"/>
</dbReference>
<dbReference type="FunFam" id="2.60.200.10:FF:000011">
    <property type="entry name" value="interferon regulatory factor 4-like"/>
    <property type="match status" value="1"/>
</dbReference>
<evidence type="ECO:0000256" key="16">
    <source>
        <dbReference type="ARBA" id="ARBA00047761"/>
    </source>
</evidence>
<dbReference type="GO" id="GO:0045944">
    <property type="term" value="P:positive regulation of transcription by RNA polymerase II"/>
    <property type="evidence" value="ECO:0007669"/>
    <property type="project" value="UniProtKB-ARBA"/>
</dbReference>
<dbReference type="OrthoDB" id="5958224at2759"/>
<comment type="caution">
    <text evidence="24">The sequence shown here is derived from an EMBL/GenBank/DDBJ whole genome shotgun (WGS) entry which is preliminary data.</text>
</comment>
<keyword evidence="8" id="KW-0904">Protein phosphatase</keyword>
<reference evidence="24" key="1">
    <citation type="journal article" date="2021" name="Evol. Appl.">
        <title>The genome of the Pyrenean desman and the effects of bottlenecks and inbreeding on the genomic landscape of an endangered species.</title>
        <authorList>
            <person name="Escoda L."/>
            <person name="Castresana J."/>
        </authorList>
    </citation>
    <scope>NUCLEOTIDE SEQUENCE</scope>
    <source>
        <strain evidence="24">IBE-C5619</strain>
    </source>
</reference>
<dbReference type="InterPro" id="IPR019817">
    <property type="entry name" value="Interferon_reg_fac_CS"/>
</dbReference>
<evidence type="ECO:0000256" key="11">
    <source>
        <dbReference type="ARBA" id="ARBA00023136"/>
    </source>
</evidence>
<evidence type="ECO:0000256" key="8">
    <source>
        <dbReference type="ARBA" id="ARBA00022912"/>
    </source>
</evidence>
<evidence type="ECO:0000256" key="19">
    <source>
        <dbReference type="ARBA" id="ARBA00068799"/>
    </source>
</evidence>
<dbReference type="PROSITE" id="PS51507">
    <property type="entry name" value="IRF_2"/>
    <property type="match status" value="1"/>
</dbReference>
<dbReference type="GO" id="GO:0000981">
    <property type="term" value="F:DNA-binding transcription factor activity, RNA polymerase II-specific"/>
    <property type="evidence" value="ECO:0007669"/>
    <property type="project" value="TreeGrafter"/>
</dbReference>
<evidence type="ECO:0000259" key="21">
    <source>
        <dbReference type="PROSITE" id="PS50054"/>
    </source>
</evidence>
<keyword evidence="25" id="KW-1185">Reference proteome</keyword>
<dbReference type="FunFam" id="1.10.10.10:FF:000041">
    <property type="entry name" value="Interferon regulatory factor 4"/>
    <property type="match status" value="1"/>
</dbReference>
<dbReference type="GO" id="GO:0004722">
    <property type="term" value="F:protein serine/threonine phosphatase activity"/>
    <property type="evidence" value="ECO:0007669"/>
    <property type="project" value="UniProtKB-EC"/>
</dbReference>
<dbReference type="InterPro" id="IPR008984">
    <property type="entry name" value="SMAD_FHA_dom_sf"/>
</dbReference>
<keyword evidence="6" id="KW-0519">Myristate</keyword>
<dbReference type="Gene3D" id="1.10.10.10">
    <property type="entry name" value="Winged helix-like DNA-binding domain superfamily/Winged helix DNA-binding domain"/>
    <property type="match status" value="1"/>
</dbReference>
<dbReference type="GO" id="GO:0002376">
    <property type="term" value="P:immune system process"/>
    <property type="evidence" value="ECO:0007669"/>
    <property type="project" value="TreeGrafter"/>
</dbReference>
<comment type="catalytic activity">
    <reaction evidence="17">
        <text>O-phospho-L-threonyl-[protein] + H2O = L-threonyl-[protein] + phosphate</text>
        <dbReference type="Rhea" id="RHEA:47004"/>
        <dbReference type="Rhea" id="RHEA-COMP:11060"/>
        <dbReference type="Rhea" id="RHEA-COMP:11605"/>
        <dbReference type="ChEBI" id="CHEBI:15377"/>
        <dbReference type="ChEBI" id="CHEBI:30013"/>
        <dbReference type="ChEBI" id="CHEBI:43474"/>
        <dbReference type="ChEBI" id="CHEBI:61977"/>
        <dbReference type="EC" id="3.1.3.16"/>
    </reaction>
</comment>
<evidence type="ECO:0000256" key="3">
    <source>
        <dbReference type="ARBA" id="ARBA00013064"/>
    </source>
</evidence>
<dbReference type="FunFam" id="3.90.190.10:FF:000052">
    <property type="entry name" value="Dual specificity phosphatase 15"/>
    <property type="match status" value="1"/>
</dbReference>
<dbReference type="EC" id="3.1.3.48" evidence="3"/>
<evidence type="ECO:0000256" key="13">
    <source>
        <dbReference type="ARBA" id="ARBA00023163"/>
    </source>
</evidence>
<dbReference type="GO" id="GO:0000978">
    <property type="term" value="F:RNA polymerase II cis-regulatory region sequence-specific DNA binding"/>
    <property type="evidence" value="ECO:0007669"/>
    <property type="project" value="TreeGrafter"/>
</dbReference>
<feature type="compositionally biased region" description="Basic and acidic residues" evidence="20">
    <location>
        <begin position="763"/>
        <end position="777"/>
    </location>
</feature>
<dbReference type="EC" id="3.1.3.16" evidence="4"/>
<keyword evidence="15" id="KW-0449">Lipoprotein</keyword>
<evidence type="ECO:0000256" key="20">
    <source>
        <dbReference type="SAM" id="MobiDB-lite"/>
    </source>
</evidence>
<evidence type="ECO:0000256" key="6">
    <source>
        <dbReference type="ARBA" id="ARBA00022707"/>
    </source>
</evidence>
<evidence type="ECO:0000256" key="12">
    <source>
        <dbReference type="ARBA" id="ARBA00023159"/>
    </source>
</evidence>